<dbReference type="PANTHER" id="PTHR31636">
    <property type="entry name" value="OSJNBA0084A10.13 PROTEIN-RELATED"/>
    <property type="match status" value="1"/>
</dbReference>
<feature type="short sequence motif" description="VHIID" evidence="3">
    <location>
        <begin position="207"/>
        <end position="211"/>
    </location>
</feature>
<protein>
    <recommendedName>
        <fullName evidence="6">Nodulation signaling pathway 2-like protein</fullName>
    </recommendedName>
</protein>
<dbReference type="EMBL" id="JADCNM010000163">
    <property type="protein sequence ID" value="KAG0449657.1"/>
    <property type="molecule type" value="Genomic_DNA"/>
</dbReference>
<dbReference type="AlphaFoldDB" id="A0A835PDG1"/>
<gene>
    <name evidence="4" type="ORF">HPP92_027176</name>
</gene>
<accession>A0A835PDG1</accession>
<evidence type="ECO:0000313" key="4">
    <source>
        <dbReference type="EMBL" id="KAG0449657.1"/>
    </source>
</evidence>
<name>A0A835PDG1_VANPL</name>
<comment type="caution">
    <text evidence="3">Lacks conserved residue(s) required for the propagation of feature annotation.</text>
</comment>
<sequence>MEVAMEEDMFTVHFPHSFPAFDDEMSWEDQSIVMDCFPFFGDDVSVLCGGGSTSSLVGGNSSPDVIFSTETSIKLPPAEEQSSGKVLDTGRGHGYRGPLLLQLLILAAEALAGKHKSRELARVVLIRLQELAIISSASTIERLAVYFADALQSLLDGTGKGSAFGRPSAYDELVALHLIQDMTPFANFGHLTATQAILEAVAGERRVHIVDFDVAEGLHWASLMQALVSNRKGSPPISLRITAVVGSGRGRVSTEKMEETGRRLVLFAASFGLSVNFGLCRLDRNKKFRPEAVKLLKGEALVFNCCLYPPHLSRHAAASVKSFLAGASVLGARVVTIVKEERSGSGGTGFVGNFLQEFERYWAMMEAMEDEFREQGRARETVERAILSPSIEAAVRKAYCEEVDDDDEGMEDWMAASGFRRVQISGFNACQARLLLGLFNHGYGVEEEGINKLVLRWKTRRLFSAAVWSTTPSPAVGSLTSV</sequence>
<dbReference type="Pfam" id="PF03514">
    <property type="entry name" value="GRAS"/>
    <property type="match status" value="1"/>
</dbReference>
<proteinExistence type="inferred from homology"/>
<reference evidence="4 5" key="1">
    <citation type="journal article" date="2020" name="Nat. Food">
        <title>A phased Vanilla planifolia genome enables genetic improvement of flavour and production.</title>
        <authorList>
            <person name="Hasing T."/>
            <person name="Tang H."/>
            <person name="Brym M."/>
            <person name="Khazi F."/>
            <person name="Huang T."/>
            <person name="Chambers A.H."/>
        </authorList>
    </citation>
    <scope>NUCLEOTIDE SEQUENCE [LARGE SCALE GENOMIC DNA]</scope>
    <source>
        <tissue evidence="4">Leaf</tissue>
    </source>
</reference>
<dbReference type="PROSITE" id="PS50985">
    <property type="entry name" value="GRAS"/>
    <property type="match status" value="1"/>
</dbReference>
<keyword evidence="2" id="KW-0804">Transcription</keyword>
<dbReference type="InterPro" id="IPR005202">
    <property type="entry name" value="TF_GRAS"/>
</dbReference>
<feature type="region of interest" description="Leucine repeat II (LRII)" evidence="3">
    <location>
        <begin position="259"/>
        <end position="291"/>
    </location>
</feature>
<dbReference type="Proteomes" id="UP000639772">
    <property type="component" value="Unassembled WGS sequence"/>
</dbReference>
<comment type="similarity">
    <text evidence="3">Belongs to the GRAS family.</text>
</comment>
<dbReference type="OrthoDB" id="646981at2759"/>
<evidence type="ECO:0000256" key="1">
    <source>
        <dbReference type="ARBA" id="ARBA00023015"/>
    </source>
</evidence>
<comment type="caution">
    <text evidence="4">The sequence shown here is derived from an EMBL/GenBank/DDBJ whole genome shotgun (WGS) entry which is preliminary data.</text>
</comment>
<organism evidence="4 5">
    <name type="scientific">Vanilla planifolia</name>
    <name type="common">Vanilla</name>
    <dbReference type="NCBI Taxonomy" id="51239"/>
    <lineage>
        <taxon>Eukaryota</taxon>
        <taxon>Viridiplantae</taxon>
        <taxon>Streptophyta</taxon>
        <taxon>Embryophyta</taxon>
        <taxon>Tracheophyta</taxon>
        <taxon>Spermatophyta</taxon>
        <taxon>Magnoliopsida</taxon>
        <taxon>Liliopsida</taxon>
        <taxon>Asparagales</taxon>
        <taxon>Orchidaceae</taxon>
        <taxon>Vanilloideae</taxon>
        <taxon>Vanilleae</taxon>
        <taxon>Vanilla</taxon>
    </lineage>
</organism>
<keyword evidence="1" id="KW-0805">Transcription regulation</keyword>
<evidence type="ECO:0000256" key="2">
    <source>
        <dbReference type="ARBA" id="ARBA00023163"/>
    </source>
</evidence>
<feature type="region of interest" description="SAW" evidence="3">
    <location>
        <begin position="396"/>
        <end position="469"/>
    </location>
</feature>
<evidence type="ECO:0000313" key="5">
    <source>
        <dbReference type="Proteomes" id="UP000639772"/>
    </source>
</evidence>
<evidence type="ECO:0000256" key="3">
    <source>
        <dbReference type="PROSITE-ProRule" id="PRU01191"/>
    </source>
</evidence>
<evidence type="ECO:0008006" key="6">
    <source>
        <dbReference type="Google" id="ProtNLM"/>
    </source>
</evidence>